<reference evidence="1 2" key="1">
    <citation type="journal article" date="2016" name="Sci. Rep.">
        <title>Metabolic traits of an uncultured archaeal lineage -MSBL1- from brine pools of the Red Sea.</title>
        <authorList>
            <person name="Mwirichia R."/>
            <person name="Alam I."/>
            <person name="Rashid M."/>
            <person name="Vinu M."/>
            <person name="Ba-Alawi W."/>
            <person name="Anthony Kamau A."/>
            <person name="Kamanda Ngugi D."/>
            <person name="Goker M."/>
            <person name="Klenk H.P."/>
            <person name="Bajic V."/>
            <person name="Stingl U."/>
        </authorList>
    </citation>
    <scope>NUCLEOTIDE SEQUENCE [LARGE SCALE GENOMIC DNA]</scope>
    <source>
        <strain evidence="1">SCGC-AAA259I09</strain>
    </source>
</reference>
<proteinExistence type="predicted"/>
<accession>A0A133UKS4</accession>
<protein>
    <recommendedName>
        <fullName evidence="3">SipW-cognate class signal peptide</fullName>
    </recommendedName>
</protein>
<gene>
    <name evidence="1" type="ORF">AKJ37_07290</name>
</gene>
<comment type="caution">
    <text evidence="1">The sequence shown here is derived from an EMBL/GenBank/DDBJ whole genome shotgun (WGS) entry which is preliminary data.</text>
</comment>
<dbReference type="Proteomes" id="UP000070463">
    <property type="component" value="Unassembled WGS sequence"/>
</dbReference>
<evidence type="ECO:0008006" key="3">
    <source>
        <dbReference type="Google" id="ProtNLM"/>
    </source>
</evidence>
<dbReference type="EMBL" id="LHXR01000166">
    <property type="protein sequence ID" value="KXA94805.1"/>
    <property type="molecule type" value="Genomic_DNA"/>
</dbReference>
<sequence length="291" mass="32648">MKNRQKVKKMKLKGKILASVLVLGLVFTMVNFSGSLAYFFDVEKSYGNRVEGGKLDLEIDWVETYSNSTSTESFPKVGIYDDLPSGDNAVFSTKTTQDYVNDPIVLDNVMPGEWGEATISLHVDNNPAWVKMEIFLTSSGEGERNCFGDDGEENGELAQYLEMTVWQDDGNNIYESGDERLLFSGTADTLSENVWMDKNNDETDGLQALENCTIYYVGVKWWIPSDAPDNIQSDNITFDIIFSAYQRRHQDTVPPTDTDSFDPKFFDVESSIANAIQAGCWGYCETAWGYG</sequence>
<evidence type="ECO:0000313" key="2">
    <source>
        <dbReference type="Proteomes" id="UP000070463"/>
    </source>
</evidence>
<name>A0A133UKS4_9EURY</name>
<evidence type="ECO:0000313" key="1">
    <source>
        <dbReference type="EMBL" id="KXA94805.1"/>
    </source>
</evidence>
<keyword evidence="2" id="KW-1185">Reference proteome</keyword>
<dbReference type="AlphaFoldDB" id="A0A133UKS4"/>
<organism evidence="1 2">
    <name type="scientific">candidate division MSBL1 archaeon SCGC-AAA259I09</name>
    <dbReference type="NCBI Taxonomy" id="1698267"/>
    <lineage>
        <taxon>Archaea</taxon>
        <taxon>Methanobacteriati</taxon>
        <taxon>Methanobacteriota</taxon>
        <taxon>candidate division MSBL1</taxon>
    </lineage>
</organism>